<dbReference type="RefSeq" id="WP_264503785.1">
    <property type="nucleotide sequence ID" value="NZ_JAPDDS010000024.1"/>
</dbReference>
<accession>A0ABT3FW74</accession>
<evidence type="ECO:0000259" key="7">
    <source>
        <dbReference type="Pfam" id="PF08281"/>
    </source>
</evidence>
<dbReference type="InterPro" id="IPR014284">
    <property type="entry name" value="RNA_pol_sigma-70_dom"/>
</dbReference>
<keyword evidence="3" id="KW-0731">Sigma factor</keyword>
<dbReference type="InterPro" id="IPR007627">
    <property type="entry name" value="RNA_pol_sigma70_r2"/>
</dbReference>
<comment type="similarity">
    <text evidence="1">Belongs to the sigma-70 factor family. ECF subfamily.</text>
</comment>
<keyword evidence="2" id="KW-0805">Transcription regulation</keyword>
<keyword evidence="4" id="KW-0238">DNA-binding</keyword>
<comment type="caution">
    <text evidence="8">The sequence shown here is derived from an EMBL/GenBank/DDBJ whole genome shotgun (WGS) entry which is preliminary data.</text>
</comment>
<dbReference type="Gene3D" id="1.10.10.10">
    <property type="entry name" value="Winged helix-like DNA-binding domain superfamily/Winged helix DNA-binding domain"/>
    <property type="match status" value="1"/>
</dbReference>
<feature type="domain" description="RNA polymerase sigma-70 region 2" evidence="6">
    <location>
        <begin position="53"/>
        <end position="119"/>
    </location>
</feature>
<protein>
    <submittedName>
        <fullName evidence="8">Sigma-70 family RNA polymerase sigma factor</fullName>
    </submittedName>
</protein>
<feature type="domain" description="RNA polymerase sigma factor 70 region 4 type 2" evidence="7">
    <location>
        <begin position="161"/>
        <end position="213"/>
    </location>
</feature>
<keyword evidence="5" id="KW-0804">Transcription</keyword>
<dbReference type="SUPFAM" id="SSF88946">
    <property type="entry name" value="Sigma2 domain of RNA polymerase sigma factors"/>
    <property type="match status" value="1"/>
</dbReference>
<dbReference type="InterPro" id="IPR036388">
    <property type="entry name" value="WH-like_DNA-bd_sf"/>
</dbReference>
<dbReference type="InterPro" id="IPR039425">
    <property type="entry name" value="RNA_pol_sigma-70-like"/>
</dbReference>
<dbReference type="InterPro" id="IPR013324">
    <property type="entry name" value="RNA_pol_sigma_r3/r4-like"/>
</dbReference>
<gene>
    <name evidence="8" type="ORF">OKA04_24030</name>
</gene>
<dbReference type="InterPro" id="IPR013325">
    <property type="entry name" value="RNA_pol_sigma_r2"/>
</dbReference>
<dbReference type="EMBL" id="JAPDDS010000024">
    <property type="protein sequence ID" value="MCW1887829.1"/>
    <property type="molecule type" value="Genomic_DNA"/>
</dbReference>
<dbReference type="CDD" id="cd06171">
    <property type="entry name" value="Sigma70_r4"/>
    <property type="match status" value="1"/>
</dbReference>
<evidence type="ECO:0000256" key="2">
    <source>
        <dbReference type="ARBA" id="ARBA00023015"/>
    </source>
</evidence>
<dbReference type="PANTHER" id="PTHR43133">
    <property type="entry name" value="RNA POLYMERASE ECF-TYPE SIGMA FACTO"/>
    <property type="match status" value="1"/>
</dbReference>
<reference evidence="8 9" key="1">
    <citation type="submission" date="2022-10" db="EMBL/GenBank/DDBJ databases">
        <title>Luteolibacter flavescens strain MCCC 1K03193, whole genome shotgun sequencing project.</title>
        <authorList>
            <person name="Zhao G."/>
            <person name="Shen L."/>
        </authorList>
    </citation>
    <scope>NUCLEOTIDE SEQUENCE [LARGE SCALE GENOMIC DNA]</scope>
    <source>
        <strain evidence="8 9">MCCC 1K03193</strain>
    </source>
</reference>
<name>A0ABT3FW74_9BACT</name>
<evidence type="ECO:0000256" key="5">
    <source>
        <dbReference type="ARBA" id="ARBA00023163"/>
    </source>
</evidence>
<dbReference type="PANTHER" id="PTHR43133:SF8">
    <property type="entry name" value="RNA POLYMERASE SIGMA FACTOR HI_1459-RELATED"/>
    <property type="match status" value="1"/>
</dbReference>
<evidence type="ECO:0000256" key="4">
    <source>
        <dbReference type="ARBA" id="ARBA00023125"/>
    </source>
</evidence>
<evidence type="ECO:0000313" key="8">
    <source>
        <dbReference type="EMBL" id="MCW1887829.1"/>
    </source>
</evidence>
<dbReference type="Proteomes" id="UP001207930">
    <property type="component" value="Unassembled WGS sequence"/>
</dbReference>
<sequence length="224" mass="25509">MNLFQRLTSNFVLGPADSGRAASGMPEEPAEEAEDVTLVERAQAGDMKAYDLLVTRHRGRIYAMIRNMVKNETDAWDLSQEVFIKAWQALPRFEAKARFTTWLYRIAHNAVYDFTRRRRPEGGDEINDELFTRDRIDPAAVATPAESRSPDEAMAGDELRAKIEAALSKLSPEHRECVVLKDVQGLAYKEIADVMECSLGTVMSRLYYARQKLQTLLKDEYDSR</sequence>
<evidence type="ECO:0000313" key="9">
    <source>
        <dbReference type="Proteomes" id="UP001207930"/>
    </source>
</evidence>
<dbReference type="NCBIfam" id="TIGR02937">
    <property type="entry name" value="sigma70-ECF"/>
    <property type="match status" value="1"/>
</dbReference>
<dbReference type="SUPFAM" id="SSF88659">
    <property type="entry name" value="Sigma3 and sigma4 domains of RNA polymerase sigma factors"/>
    <property type="match status" value="1"/>
</dbReference>
<dbReference type="InterPro" id="IPR013249">
    <property type="entry name" value="RNA_pol_sigma70_r4_t2"/>
</dbReference>
<dbReference type="Gene3D" id="1.10.1740.10">
    <property type="match status" value="1"/>
</dbReference>
<organism evidence="8 9">
    <name type="scientific">Luteolibacter flavescens</name>
    <dbReference type="NCBI Taxonomy" id="1859460"/>
    <lineage>
        <taxon>Bacteria</taxon>
        <taxon>Pseudomonadati</taxon>
        <taxon>Verrucomicrobiota</taxon>
        <taxon>Verrucomicrobiia</taxon>
        <taxon>Verrucomicrobiales</taxon>
        <taxon>Verrucomicrobiaceae</taxon>
        <taxon>Luteolibacter</taxon>
    </lineage>
</organism>
<dbReference type="Pfam" id="PF08281">
    <property type="entry name" value="Sigma70_r4_2"/>
    <property type="match status" value="1"/>
</dbReference>
<evidence type="ECO:0000259" key="6">
    <source>
        <dbReference type="Pfam" id="PF04542"/>
    </source>
</evidence>
<dbReference type="Pfam" id="PF04542">
    <property type="entry name" value="Sigma70_r2"/>
    <property type="match status" value="1"/>
</dbReference>
<keyword evidence="9" id="KW-1185">Reference proteome</keyword>
<evidence type="ECO:0000256" key="1">
    <source>
        <dbReference type="ARBA" id="ARBA00010641"/>
    </source>
</evidence>
<proteinExistence type="inferred from homology"/>
<evidence type="ECO:0000256" key="3">
    <source>
        <dbReference type="ARBA" id="ARBA00023082"/>
    </source>
</evidence>